<dbReference type="SUPFAM" id="SSF57701">
    <property type="entry name" value="Zn2/Cys6 DNA-binding domain"/>
    <property type="match status" value="1"/>
</dbReference>
<reference evidence="9" key="1">
    <citation type="submission" date="2019-04" db="EMBL/GenBank/DDBJ databases">
        <title>Friends and foes A comparative genomics studyof 23 Aspergillus species from section Flavi.</title>
        <authorList>
            <consortium name="DOE Joint Genome Institute"/>
            <person name="Kjaerbolling I."/>
            <person name="Vesth T."/>
            <person name="Frisvad J.C."/>
            <person name="Nybo J.L."/>
            <person name="Theobald S."/>
            <person name="Kildgaard S."/>
            <person name="Isbrandt T."/>
            <person name="Kuo A."/>
            <person name="Sato A."/>
            <person name="Lyhne E.K."/>
            <person name="Kogle M.E."/>
            <person name="Wiebenga A."/>
            <person name="Kun R.S."/>
            <person name="Lubbers R.J."/>
            <person name="Makela M.R."/>
            <person name="Barry K."/>
            <person name="Chovatia M."/>
            <person name="Clum A."/>
            <person name="Daum C."/>
            <person name="Haridas S."/>
            <person name="He G."/>
            <person name="LaButti K."/>
            <person name="Lipzen A."/>
            <person name="Mondo S."/>
            <person name="Riley R."/>
            <person name="Salamov A."/>
            <person name="Simmons B.A."/>
            <person name="Magnuson J.K."/>
            <person name="Henrissat B."/>
            <person name="Mortensen U.H."/>
            <person name="Larsen T.O."/>
            <person name="Devries R.P."/>
            <person name="Grigoriev I.V."/>
            <person name="Machida M."/>
            <person name="Baker S.E."/>
            <person name="Andersen M.R."/>
        </authorList>
    </citation>
    <scope>NUCLEOTIDE SEQUENCE [LARGE SCALE GENOMIC DNA]</scope>
    <source>
        <strain evidence="9">CBS 553.77</strain>
    </source>
</reference>
<keyword evidence="9" id="KW-1185">Reference proteome</keyword>
<dbReference type="Pfam" id="PF04082">
    <property type="entry name" value="Fungal_trans"/>
    <property type="match status" value="1"/>
</dbReference>
<dbReference type="Gene3D" id="3.10.450.50">
    <property type="match status" value="1"/>
</dbReference>
<evidence type="ECO:0000256" key="2">
    <source>
        <dbReference type="ARBA" id="ARBA00022833"/>
    </source>
</evidence>
<organism evidence="8 9">
    <name type="scientific">Aspergillus coremiiformis</name>
    <dbReference type="NCBI Taxonomy" id="138285"/>
    <lineage>
        <taxon>Eukaryota</taxon>
        <taxon>Fungi</taxon>
        <taxon>Dikarya</taxon>
        <taxon>Ascomycota</taxon>
        <taxon>Pezizomycotina</taxon>
        <taxon>Eurotiomycetes</taxon>
        <taxon>Eurotiomycetidae</taxon>
        <taxon>Eurotiales</taxon>
        <taxon>Aspergillaceae</taxon>
        <taxon>Aspergillus</taxon>
        <taxon>Aspergillus subgen. Circumdati</taxon>
    </lineage>
</organism>
<dbReference type="PANTHER" id="PTHR31779">
    <property type="entry name" value="2-NITROPROPANE DIOXYGENASE FAMILY, PUTATIVE (AFU_ORTHOLOGUE AFUA_2G17430)-RELATED"/>
    <property type="match status" value="1"/>
</dbReference>
<evidence type="ECO:0000313" key="9">
    <source>
        <dbReference type="Proteomes" id="UP000327118"/>
    </source>
</evidence>
<dbReference type="PANTHER" id="PTHR31779:SF5">
    <property type="entry name" value="ZN(II)2CYS6 TRANSCRIPTION FACTOR (EUROFUNG)"/>
    <property type="match status" value="1"/>
</dbReference>
<evidence type="ECO:0000256" key="4">
    <source>
        <dbReference type="ARBA" id="ARBA00023125"/>
    </source>
</evidence>
<proteinExistence type="predicted"/>
<dbReference type="InterPro" id="IPR001138">
    <property type="entry name" value="Zn2Cys6_DnaBD"/>
</dbReference>
<dbReference type="InterPro" id="IPR052478">
    <property type="entry name" value="Metabolite_Synth_Reg"/>
</dbReference>
<dbReference type="EMBL" id="ML739075">
    <property type="protein sequence ID" value="KAE8354295.1"/>
    <property type="molecule type" value="Genomic_DNA"/>
</dbReference>
<dbReference type="AlphaFoldDB" id="A0A5N6Z9J7"/>
<sequence length="822" mass="91698">MVILKNILYAVVVTTFLTITLGQASFHFPSHQQPLSQSLNPWEDPGCDGSGIVDPDGHCNGDGIIDNPENPPDKAREGFRFDNPSTNCKYATQMHIWDSFKDLEKDMNKLFTLIHKNVSFTVVGHHPIAGYYDDLLHFYVNALRRVSVLFLDHADLFEIHPQAIHGGCDSAWSVSEIQFKGVMNSGDDFDIVNVWVTRWYQDQMVEIRTYIDAPRIMDALHKNELWWNGTTFRNNVHYMPGPAGMPDLKELEDMMGYPDGRKVACVSCQSRKRKCSGDQPCSTCCQIGVDCHYDLLSRKKSDARSVQIQQSIHPITHTASRNESIPKGLRDEASEHSMGILRSSSLEANSGAAFVRKLGLKIDPANAPKLDLFAWNVGARHPAPSSMPLPTTTREVSVVDIISQDEMKLLAATFFEKVDPCYGFIDRDHFTRKLNRRWLPPLSYSSYDAVLCGVAAFGYLFSRRQAPQTELQLAEAARLILDQHMLSETPSSVDIVTGWVLRVAYLRITASPNAAWMASCSLMHLIEATGLHLEPSSDTVLGPSAEPCDPEVRRRLFAMARHLNIWISFELGRSRVVLHGATSLSPSPRSTGEIFNLLPVSESLDPKKAHDSPDLESALANVLEIVYLLSPHILAQCNLMLCIYRRLRGLNSVISGAMLDRILELARKGLQASRDMAASSCPWHQIANVPFQIVCTLLATDSRASLALLGDAMQTLREVALAYDTDVMREAYNTAYLLILLHQRQKEEDTRILRGILRANAATSTPQVEVTEPIPQSTHSLADYPGFSWLSDLVIDMPGLQNFDLENFLATDNSLPLPETGM</sequence>
<keyword evidence="6" id="KW-0539">Nucleus</keyword>
<evidence type="ECO:0000256" key="6">
    <source>
        <dbReference type="ARBA" id="ARBA00023242"/>
    </source>
</evidence>
<dbReference type="GO" id="GO:0000981">
    <property type="term" value="F:DNA-binding transcription factor activity, RNA polymerase II-specific"/>
    <property type="evidence" value="ECO:0007669"/>
    <property type="project" value="InterPro"/>
</dbReference>
<dbReference type="GO" id="GO:0008270">
    <property type="term" value="F:zinc ion binding"/>
    <property type="evidence" value="ECO:0007669"/>
    <property type="project" value="InterPro"/>
</dbReference>
<dbReference type="GO" id="GO:0009893">
    <property type="term" value="P:positive regulation of metabolic process"/>
    <property type="evidence" value="ECO:0007669"/>
    <property type="project" value="UniProtKB-ARBA"/>
</dbReference>
<dbReference type="CDD" id="cd12148">
    <property type="entry name" value="fungal_TF_MHR"/>
    <property type="match status" value="1"/>
</dbReference>
<keyword evidence="4" id="KW-0238">DNA-binding</keyword>
<protein>
    <recommendedName>
        <fullName evidence="7">Zn(2)-C6 fungal-type domain-containing protein</fullName>
    </recommendedName>
</protein>
<keyword evidence="5" id="KW-0804">Transcription</keyword>
<evidence type="ECO:0000256" key="1">
    <source>
        <dbReference type="ARBA" id="ARBA00022723"/>
    </source>
</evidence>
<dbReference type="Gene3D" id="4.10.240.10">
    <property type="entry name" value="Zn(2)-C6 fungal-type DNA-binding domain"/>
    <property type="match status" value="1"/>
</dbReference>
<evidence type="ECO:0000259" key="7">
    <source>
        <dbReference type="PROSITE" id="PS50048"/>
    </source>
</evidence>
<evidence type="ECO:0000313" key="8">
    <source>
        <dbReference type="EMBL" id="KAE8354295.1"/>
    </source>
</evidence>
<dbReference type="InterPro" id="IPR007219">
    <property type="entry name" value="XnlR_reg_dom"/>
</dbReference>
<dbReference type="Proteomes" id="UP000327118">
    <property type="component" value="Unassembled WGS sequence"/>
</dbReference>
<evidence type="ECO:0000256" key="5">
    <source>
        <dbReference type="ARBA" id="ARBA00023163"/>
    </source>
</evidence>
<dbReference type="OrthoDB" id="9986881at2759"/>
<dbReference type="Pfam" id="PF00172">
    <property type="entry name" value="Zn_clus"/>
    <property type="match status" value="1"/>
</dbReference>
<evidence type="ECO:0000256" key="3">
    <source>
        <dbReference type="ARBA" id="ARBA00023015"/>
    </source>
</evidence>
<keyword evidence="3" id="KW-0805">Transcription regulation</keyword>
<gene>
    <name evidence="8" type="ORF">BDV28DRAFT_156311</name>
</gene>
<feature type="domain" description="Zn(2)-C6 fungal-type" evidence="7">
    <location>
        <begin position="264"/>
        <end position="293"/>
    </location>
</feature>
<dbReference type="InterPro" id="IPR036864">
    <property type="entry name" value="Zn2-C6_fun-type_DNA-bd_sf"/>
</dbReference>
<accession>A0A5N6Z9J7</accession>
<keyword evidence="2" id="KW-0862">Zinc</keyword>
<dbReference type="SUPFAM" id="SSF54427">
    <property type="entry name" value="NTF2-like"/>
    <property type="match status" value="1"/>
</dbReference>
<dbReference type="CDD" id="cd00067">
    <property type="entry name" value="GAL4"/>
    <property type="match status" value="1"/>
</dbReference>
<dbReference type="GO" id="GO:0003677">
    <property type="term" value="F:DNA binding"/>
    <property type="evidence" value="ECO:0007669"/>
    <property type="project" value="UniProtKB-KW"/>
</dbReference>
<dbReference type="SMART" id="SM00066">
    <property type="entry name" value="GAL4"/>
    <property type="match status" value="1"/>
</dbReference>
<dbReference type="GO" id="GO:0009410">
    <property type="term" value="P:response to xenobiotic stimulus"/>
    <property type="evidence" value="ECO:0007669"/>
    <property type="project" value="TreeGrafter"/>
</dbReference>
<dbReference type="InterPro" id="IPR032710">
    <property type="entry name" value="NTF2-like_dom_sf"/>
</dbReference>
<dbReference type="GO" id="GO:0006351">
    <property type="term" value="P:DNA-templated transcription"/>
    <property type="evidence" value="ECO:0007669"/>
    <property type="project" value="InterPro"/>
</dbReference>
<dbReference type="PROSITE" id="PS50048">
    <property type="entry name" value="ZN2_CY6_FUNGAL_2"/>
    <property type="match status" value="1"/>
</dbReference>
<keyword evidence="1" id="KW-0479">Metal-binding</keyword>
<name>A0A5N6Z9J7_9EURO</name>